<feature type="coiled-coil region" evidence="1">
    <location>
        <begin position="29"/>
        <end position="56"/>
    </location>
</feature>
<dbReference type="RefSeq" id="WP_054193767.1">
    <property type="nucleotide sequence ID" value="NZ_PZHR01000116.1"/>
</dbReference>
<evidence type="ECO:0000313" key="4">
    <source>
        <dbReference type="Proteomes" id="UP000240400"/>
    </source>
</evidence>
<dbReference type="EMBL" id="PZHR01000116">
    <property type="protein sequence ID" value="PTK57312.1"/>
    <property type="molecule type" value="Genomic_DNA"/>
</dbReference>
<comment type="caution">
    <text evidence="3">The sequence shown here is derived from an EMBL/GenBank/DDBJ whole genome shotgun (WGS) entry which is preliminary data.</text>
</comment>
<dbReference type="OrthoDB" id="2399761at2"/>
<evidence type="ECO:0000256" key="1">
    <source>
        <dbReference type="SAM" id="Coils"/>
    </source>
</evidence>
<keyword evidence="2" id="KW-0812">Transmembrane</keyword>
<feature type="transmembrane region" description="Helical" evidence="2">
    <location>
        <begin position="71"/>
        <end position="91"/>
    </location>
</feature>
<evidence type="ECO:0000313" key="3">
    <source>
        <dbReference type="EMBL" id="PTK57312.1"/>
    </source>
</evidence>
<dbReference type="Proteomes" id="UP000240400">
    <property type="component" value="Unassembled WGS sequence"/>
</dbReference>
<evidence type="ECO:0000256" key="2">
    <source>
        <dbReference type="SAM" id="Phobius"/>
    </source>
</evidence>
<feature type="transmembrane region" description="Helical" evidence="2">
    <location>
        <begin position="121"/>
        <end position="145"/>
    </location>
</feature>
<proteinExistence type="predicted"/>
<name>A0A2T4S7H6_9STAP</name>
<accession>A0A2T4S7H6</accession>
<dbReference type="InterPro" id="IPR005602">
    <property type="entry name" value="DUF334"/>
</dbReference>
<organism evidence="3 4">
    <name type="scientific">Staphylococcus nepalensis</name>
    <dbReference type="NCBI Taxonomy" id="214473"/>
    <lineage>
        <taxon>Bacteria</taxon>
        <taxon>Bacillati</taxon>
        <taxon>Bacillota</taxon>
        <taxon>Bacilli</taxon>
        <taxon>Bacillales</taxon>
        <taxon>Staphylococcaceae</taxon>
        <taxon>Staphylococcus</taxon>
    </lineage>
</organism>
<keyword evidence="2" id="KW-1133">Transmembrane helix</keyword>
<protein>
    <submittedName>
        <fullName evidence="3">DUF334 domain-containing protein</fullName>
    </submittedName>
</protein>
<keyword evidence="1" id="KW-0175">Coiled coil</keyword>
<dbReference type="Pfam" id="PF03904">
    <property type="entry name" value="DUF334"/>
    <property type="match status" value="1"/>
</dbReference>
<reference evidence="3 4" key="1">
    <citation type="journal article" date="2016" name="Front. Microbiol.">
        <title>Comprehensive Phylogenetic Analysis of Bovine Non-aureus Staphylococci Species Based on Whole-Genome Sequencing.</title>
        <authorList>
            <person name="Naushad S."/>
            <person name="Barkema H.W."/>
            <person name="Luby C."/>
            <person name="Condas L.A."/>
            <person name="Nobrega D.B."/>
            <person name="Carson D.A."/>
            <person name="De Buck J."/>
        </authorList>
    </citation>
    <scope>NUCLEOTIDE SEQUENCE [LARGE SCALE GENOMIC DNA]</scope>
    <source>
        <strain evidence="3 4">SNUC 4337</strain>
    </source>
</reference>
<gene>
    <name evidence="3" type="ORF">BUZ61_12615</name>
</gene>
<dbReference type="AlphaFoldDB" id="A0A2T4S7H6"/>
<keyword evidence="2" id="KW-0472">Membrane</keyword>
<sequence>MKETTKDFRDNSIKTHNDFVRLLQDNLKKVNTEDIQAELRQDIRKVQDENEEMLRKVRASHEHYQKRQKQLFTGIGAMLLVFMLFALIMTIGSDFMSFLHVDVLQKAIASKIRASEGFMTFVWYIAYGLPYIFAIGLFIGLYEWIRARFHD</sequence>